<dbReference type="EMBL" id="JMKJ01000022">
    <property type="protein sequence ID" value="KGG52988.1"/>
    <property type="molecule type" value="Genomic_DNA"/>
</dbReference>
<dbReference type="InterPro" id="IPR036020">
    <property type="entry name" value="WW_dom_sf"/>
</dbReference>
<evidence type="ECO:0000259" key="9">
    <source>
        <dbReference type="PROSITE" id="PS51676"/>
    </source>
</evidence>
<dbReference type="CDD" id="cd00201">
    <property type="entry name" value="WW"/>
    <property type="match status" value="2"/>
</dbReference>
<evidence type="ECO:0000256" key="4">
    <source>
        <dbReference type="ARBA" id="ARBA00023187"/>
    </source>
</evidence>
<dbReference type="InterPro" id="IPR039726">
    <property type="entry name" value="Prp40-like"/>
</dbReference>
<keyword evidence="4" id="KW-0508">mRNA splicing</keyword>
<keyword evidence="6" id="KW-0175">Coiled coil</keyword>
<sequence>MSENQAPFNADGQSERPLTSAWSVHKTAEGKTYYYNKETKKSSWVIPTELDASEKKPANVVVEDPTLPAGWSAFKTPEGKIYYFNSEAKKSSWTHPLSKNTVPQLRASEIAEMIPEDQFFYLLRKSGISSDYTWESALRLIINDPIYSSALKTVSERKEAFAKYLVLQRERERTLAEKAEQEKRMAFKAILEKTPKIHLTTRWRSVMPLFTGEPAFLALSSEREREMIFEETIDKLREEKHALELEMQKKIKGKLRMLLEKIKWSFHTCSWDTIMPQLEQQDEWHQEDPDFNAISKLDLLLAYESIVLEDQEAFYLEERRRNEQERADAIRRRICFALHLESLVHKGLLTSSSQWIENAYPIIKDSPVFKELLEKNASGSCPLDLFYDVIDRLEAEQSAFNAQVNRYLQEYPHEILTDPKALANIYIHAEEISQRSEVFSGLSPISPRNRAIKSFVQSLFHHLENLFFSCRDFREIVPLRDKEFSLRPFSLSSRIPTAMLEKNYRTGLRRLVYFTCADALLSQKREEKKRSHAAKRVLYDEFKTYLKSNRSFVLAHDTWVAFRDQVWIPTLQTEFGALGEHLACRAFERFKEKAASSNPKQQKLDGGAEDTIAANSAQLPAASRPVVFKTFSRASTSVSISSGRPRAISSYSDIA</sequence>
<dbReference type="SUPFAM" id="SSF51045">
    <property type="entry name" value="WW domain"/>
    <property type="match status" value="2"/>
</dbReference>
<dbReference type="Gene3D" id="2.20.70.10">
    <property type="match status" value="2"/>
</dbReference>
<dbReference type="Proteomes" id="UP000029725">
    <property type="component" value="Unassembled WGS sequence"/>
</dbReference>
<dbReference type="AlphaFoldDB" id="A0A098VV54"/>
<dbReference type="SMART" id="SM00441">
    <property type="entry name" value="FF"/>
    <property type="match status" value="2"/>
</dbReference>
<dbReference type="GO" id="GO:0071004">
    <property type="term" value="C:U2-type prespliceosome"/>
    <property type="evidence" value="ECO:0007669"/>
    <property type="project" value="TreeGrafter"/>
</dbReference>
<proteinExistence type="predicted"/>
<dbReference type="GO" id="GO:0045292">
    <property type="term" value="P:mRNA cis splicing, via spliceosome"/>
    <property type="evidence" value="ECO:0007669"/>
    <property type="project" value="InterPro"/>
</dbReference>
<feature type="region of interest" description="Disordered" evidence="7">
    <location>
        <begin position="1"/>
        <end position="23"/>
    </location>
</feature>
<accession>A0A098VV54</accession>
<gene>
    <name evidence="10" type="ORF">DI09_11p330</name>
</gene>
<dbReference type="InterPro" id="IPR002713">
    <property type="entry name" value="FF_domain"/>
</dbReference>
<protein>
    <submittedName>
        <fullName evidence="10">Putative pre-mRNA-processing protein Prp40</fullName>
    </submittedName>
</protein>
<name>A0A098VV54_9MICR</name>
<keyword evidence="11" id="KW-1185">Reference proteome</keyword>
<keyword evidence="5" id="KW-0539">Nucleus</keyword>
<comment type="caution">
    <text evidence="10">The sequence shown here is derived from an EMBL/GenBank/DDBJ whole genome shotgun (WGS) entry which is preliminary data.</text>
</comment>
<dbReference type="GeneID" id="25258143"/>
<dbReference type="VEuPathDB" id="MicrosporidiaDB:DI09_11p330"/>
<dbReference type="SMART" id="SM00456">
    <property type="entry name" value="WW"/>
    <property type="match status" value="2"/>
</dbReference>
<dbReference type="OrthoDB" id="187617at2759"/>
<keyword evidence="2" id="KW-0507">mRNA processing</keyword>
<evidence type="ECO:0000313" key="11">
    <source>
        <dbReference type="Proteomes" id="UP000029725"/>
    </source>
</evidence>
<evidence type="ECO:0000256" key="7">
    <source>
        <dbReference type="SAM" id="MobiDB-lite"/>
    </source>
</evidence>
<evidence type="ECO:0000256" key="6">
    <source>
        <dbReference type="SAM" id="Coils"/>
    </source>
</evidence>
<dbReference type="PANTHER" id="PTHR11864">
    <property type="entry name" value="PRE-MRNA-PROCESSING PROTEIN PRP40"/>
    <property type="match status" value="1"/>
</dbReference>
<dbReference type="Pfam" id="PF01846">
    <property type="entry name" value="FF"/>
    <property type="match status" value="2"/>
</dbReference>
<dbReference type="HOGENOM" id="CLU_418604_0_0_1"/>
<dbReference type="InterPro" id="IPR001202">
    <property type="entry name" value="WW_dom"/>
</dbReference>
<dbReference type="InterPro" id="IPR036517">
    <property type="entry name" value="FF_domain_sf"/>
</dbReference>
<evidence type="ECO:0000256" key="1">
    <source>
        <dbReference type="ARBA" id="ARBA00004123"/>
    </source>
</evidence>
<dbReference type="PANTHER" id="PTHR11864:SF0">
    <property type="entry name" value="PRP40 PRE-MRNA PROCESSING FACTOR 40 HOMOLOG A (YEAST)"/>
    <property type="match status" value="1"/>
</dbReference>
<dbReference type="PROSITE" id="PS51676">
    <property type="entry name" value="FF"/>
    <property type="match status" value="1"/>
</dbReference>
<feature type="domain" description="FF" evidence="9">
    <location>
        <begin position="178"/>
        <end position="235"/>
    </location>
</feature>
<evidence type="ECO:0000256" key="3">
    <source>
        <dbReference type="ARBA" id="ARBA00022737"/>
    </source>
</evidence>
<feature type="coiled-coil region" evidence="6">
    <location>
        <begin position="219"/>
        <end position="253"/>
    </location>
</feature>
<evidence type="ECO:0000256" key="5">
    <source>
        <dbReference type="ARBA" id="ARBA00023242"/>
    </source>
</evidence>
<dbReference type="GO" id="GO:0003723">
    <property type="term" value="F:RNA binding"/>
    <property type="evidence" value="ECO:0007669"/>
    <property type="project" value="TreeGrafter"/>
</dbReference>
<dbReference type="FunFam" id="1.10.10.440:FF:000013">
    <property type="entry name" value="pre-mRNA-processing protein 40A isoform X1"/>
    <property type="match status" value="1"/>
</dbReference>
<dbReference type="PROSITE" id="PS50020">
    <property type="entry name" value="WW_DOMAIN_2"/>
    <property type="match status" value="2"/>
</dbReference>
<evidence type="ECO:0000259" key="8">
    <source>
        <dbReference type="PROSITE" id="PS50020"/>
    </source>
</evidence>
<feature type="domain" description="WW" evidence="8">
    <location>
        <begin position="65"/>
        <end position="98"/>
    </location>
</feature>
<dbReference type="Gene3D" id="1.10.10.440">
    <property type="entry name" value="FF domain"/>
    <property type="match status" value="2"/>
</dbReference>
<organism evidence="10 11">
    <name type="scientific">Mitosporidium daphniae</name>
    <dbReference type="NCBI Taxonomy" id="1485682"/>
    <lineage>
        <taxon>Eukaryota</taxon>
        <taxon>Fungi</taxon>
        <taxon>Fungi incertae sedis</taxon>
        <taxon>Microsporidia</taxon>
        <taxon>Mitosporidium</taxon>
    </lineage>
</organism>
<dbReference type="RefSeq" id="XP_013239415.1">
    <property type="nucleotide sequence ID" value="XM_013383961.1"/>
</dbReference>
<dbReference type="SUPFAM" id="SSF81698">
    <property type="entry name" value="FF domain"/>
    <property type="match status" value="2"/>
</dbReference>
<comment type="subcellular location">
    <subcellularLocation>
        <location evidence="1">Nucleus</location>
    </subcellularLocation>
</comment>
<evidence type="ECO:0000313" key="10">
    <source>
        <dbReference type="EMBL" id="KGG52988.1"/>
    </source>
</evidence>
<feature type="domain" description="WW" evidence="8">
    <location>
        <begin position="16"/>
        <end position="49"/>
    </location>
</feature>
<dbReference type="GO" id="GO:0005685">
    <property type="term" value="C:U1 snRNP"/>
    <property type="evidence" value="ECO:0007669"/>
    <property type="project" value="TreeGrafter"/>
</dbReference>
<feature type="region of interest" description="Disordered" evidence="7">
    <location>
        <begin position="634"/>
        <end position="655"/>
    </location>
</feature>
<evidence type="ECO:0000256" key="2">
    <source>
        <dbReference type="ARBA" id="ARBA00022664"/>
    </source>
</evidence>
<reference evidence="10 11" key="1">
    <citation type="submission" date="2014-04" db="EMBL/GenBank/DDBJ databases">
        <title>A new species of microsporidia sheds light on the evolution of extreme parasitism.</title>
        <authorList>
            <person name="Haag K.L."/>
            <person name="James T.Y."/>
            <person name="Larsson R."/>
            <person name="Schaer T.M."/>
            <person name="Refardt D."/>
            <person name="Pombert J.-F."/>
            <person name="Ebert D."/>
        </authorList>
    </citation>
    <scope>NUCLEOTIDE SEQUENCE [LARGE SCALE GENOMIC DNA]</scope>
    <source>
        <strain evidence="10 11">UGP3</strain>
        <tissue evidence="10">Spores</tissue>
    </source>
</reference>
<dbReference type="PROSITE" id="PS01159">
    <property type="entry name" value="WW_DOMAIN_1"/>
    <property type="match status" value="2"/>
</dbReference>
<dbReference type="Pfam" id="PF00397">
    <property type="entry name" value="WW"/>
    <property type="match status" value="2"/>
</dbReference>
<keyword evidence="3" id="KW-0677">Repeat</keyword>